<dbReference type="Proteomes" id="UP000600865">
    <property type="component" value="Unassembled WGS sequence"/>
</dbReference>
<dbReference type="RefSeq" id="WP_189581959.1">
    <property type="nucleotide sequence ID" value="NZ_BMYV01000001.1"/>
</dbReference>
<dbReference type="InterPro" id="IPR019225">
    <property type="entry name" value="DUF2155"/>
</dbReference>
<proteinExistence type="predicted"/>
<dbReference type="Pfam" id="PF09923">
    <property type="entry name" value="DUF2155"/>
    <property type="match status" value="1"/>
</dbReference>
<evidence type="ECO:0008006" key="4">
    <source>
        <dbReference type="Google" id="ProtNLM"/>
    </source>
</evidence>
<evidence type="ECO:0000313" key="2">
    <source>
        <dbReference type="EMBL" id="GGX61496.1"/>
    </source>
</evidence>
<evidence type="ECO:0000256" key="1">
    <source>
        <dbReference type="SAM" id="SignalP"/>
    </source>
</evidence>
<dbReference type="EMBL" id="BMYV01000001">
    <property type="protein sequence ID" value="GGX61496.1"/>
    <property type="molecule type" value="Genomic_DNA"/>
</dbReference>
<keyword evidence="3" id="KW-1185">Reference proteome</keyword>
<feature type="chain" id="PRO_5037183577" description="DUF2155 domain-containing protein" evidence="1">
    <location>
        <begin position="20"/>
        <end position="135"/>
    </location>
</feature>
<protein>
    <recommendedName>
        <fullName evidence="4">DUF2155 domain-containing protein</fullName>
    </recommendedName>
</protein>
<reference evidence="2 3" key="1">
    <citation type="journal article" date="2014" name="Int. J. Syst. Evol. Microbiol.">
        <title>Complete genome sequence of Corynebacterium casei LMG S-19264T (=DSM 44701T), isolated from a smear-ripened cheese.</title>
        <authorList>
            <consortium name="US DOE Joint Genome Institute (JGI-PGF)"/>
            <person name="Walter F."/>
            <person name="Albersmeier A."/>
            <person name="Kalinowski J."/>
            <person name="Ruckert C."/>
        </authorList>
    </citation>
    <scope>NUCLEOTIDE SEQUENCE [LARGE SCALE GENOMIC DNA]</scope>
    <source>
        <strain evidence="2 3">KCTC 23968</strain>
    </source>
</reference>
<name>A0A918KGB4_9PROT</name>
<comment type="caution">
    <text evidence="2">The sequence shown here is derived from an EMBL/GenBank/DDBJ whole genome shotgun (WGS) entry which is preliminary data.</text>
</comment>
<organism evidence="2 3">
    <name type="scientific">Litorimonas cladophorae</name>
    <dbReference type="NCBI Taxonomy" id="1220491"/>
    <lineage>
        <taxon>Bacteria</taxon>
        <taxon>Pseudomonadati</taxon>
        <taxon>Pseudomonadota</taxon>
        <taxon>Alphaproteobacteria</taxon>
        <taxon>Maricaulales</taxon>
        <taxon>Robiginitomaculaceae</taxon>
    </lineage>
</organism>
<evidence type="ECO:0000313" key="3">
    <source>
        <dbReference type="Proteomes" id="UP000600865"/>
    </source>
</evidence>
<dbReference type="AlphaFoldDB" id="A0A918KGB4"/>
<feature type="signal peptide" evidence="1">
    <location>
        <begin position="1"/>
        <end position="19"/>
    </location>
</feature>
<keyword evidence="1" id="KW-0732">Signal</keyword>
<gene>
    <name evidence="2" type="ORF">GCM10011309_09310</name>
</gene>
<sequence length="135" mass="14626">MRIFAATALVLLSGMSAHAANISGSAVILRALDKVTATTQDYTVEIGDILQYGSLSIEAVHCEKRPPEELPETFAFLKIKDAKLDGKGGRAEEETVFSGWMFASRPALSALDHGVYDIWVIGCQTPEPVLPDFTQ</sequence>
<accession>A0A918KGB4</accession>